<name>A0A5R9R0Z1_9PSED</name>
<dbReference type="Proteomes" id="UP000306635">
    <property type="component" value="Unassembled WGS sequence"/>
</dbReference>
<gene>
    <name evidence="2" type="ORF">FAS41_14785</name>
</gene>
<evidence type="ECO:0000313" key="3">
    <source>
        <dbReference type="Proteomes" id="UP000306635"/>
    </source>
</evidence>
<protein>
    <submittedName>
        <fullName evidence="2">3-oxoacyl-ACP synthase</fullName>
    </submittedName>
</protein>
<accession>A0A5R9R0Z1</accession>
<evidence type="ECO:0000313" key="2">
    <source>
        <dbReference type="EMBL" id="TLX76251.1"/>
    </source>
</evidence>
<organism evidence="2 3">
    <name type="scientific">Pseudomonas nicosulfuronedens</name>
    <dbReference type="NCBI Taxonomy" id="2571105"/>
    <lineage>
        <taxon>Bacteria</taxon>
        <taxon>Pseudomonadati</taxon>
        <taxon>Pseudomonadota</taxon>
        <taxon>Gammaproteobacteria</taxon>
        <taxon>Pseudomonadales</taxon>
        <taxon>Pseudomonadaceae</taxon>
        <taxon>Pseudomonas</taxon>
    </lineage>
</organism>
<evidence type="ECO:0000259" key="1">
    <source>
        <dbReference type="Pfam" id="PF13723"/>
    </source>
</evidence>
<dbReference type="RefSeq" id="WP_138523467.1">
    <property type="nucleotide sequence ID" value="NZ_JAOCBK010000002.1"/>
</dbReference>
<proteinExistence type="predicted"/>
<sequence length="238" mass="26635">MIQFDIDQWSAWAPGLSTTADWQQWTREERMPDTTGQPDVAFLPALQRRRLSPLARMVFSVAWPLADGRPPMPLIFVSRHGETGRSLELLRELAVEQPLSPTQFSLSVHNAVIGLWSILRQDTSEMTAIAGERDGFEHGLLEAAALLAEGATEVLVVAAEETPPELYAPWVDDVPFPHAVALRLKRGCDWSLSLSNNDAPLSAPPLPNALNLVRALIEPASLIHHPWKKRLWTWQRNH</sequence>
<dbReference type="EMBL" id="SWDV01000016">
    <property type="protein sequence ID" value="TLX76251.1"/>
    <property type="molecule type" value="Genomic_DNA"/>
</dbReference>
<dbReference type="InterPro" id="IPR014030">
    <property type="entry name" value="Ketoacyl_synth_N"/>
</dbReference>
<dbReference type="OrthoDB" id="9798676at2"/>
<keyword evidence="3" id="KW-1185">Reference proteome</keyword>
<reference evidence="2 3" key="1">
    <citation type="submission" date="2019-04" db="EMBL/GenBank/DDBJ databases">
        <authorList>
            <person name="Li M."/>
        </authorList>
    </citation>
    <scope>NUCLEOTIDE SEQUENCE [LARGE SCALE GENOMIC DNA]</scope>
    <source>
        <strain evidence="2 3">LAM1902</strain>
    </source>
</reference>
<feature type="domain" description="Beta-ketoacyl synthase-like N-terminal" evidence="1">
    <location>
        <begin position="22"/>
        <end position="235"/>
    </location>
</feature>
<comment type="caution">
    <text evidence="2">The sequence shown here is derived from an EMBL/GenBank/DDBJ whole genome shotgun (WGS) entry which is preliminary data.</text>
</comment>
<dbReference type="AlphaFoldDB" id="A0A5R9R0Z1"/>
<dbReference type="Pfam" id="PF13723">
    <property type="entry name" value="Ketoacyl-synt_2"/>
    <property type="match status" value="1"/>
</dbReference>